<organism evidence="3 4">
    <name type="scientific">Halobacterium litoreum</name>
    <dbReference type="NCBI Taxonomy" id="2039234"/>
    <lineage>
        <taxon>Archaea</taxon>
        <taxon>Methanobacteriati</taxon>
        <taxon>Methanobacteriota</taxon>
        <taxon>Stenosarchaea group</taxon>
        <taxon>Halobacteria</taxon>
        <taxon>Halobacteriales</taxon>
        <taxon>Halobacteriaceae</taxon>
        <taxon>Halobacterium</taxon>
    </lineage>
</organism>
<dbReference type="Proteomes" id="UP001595660">
    <property type="component" value="Unassembled WGS sequence"/>
</dbReference>
<dbReference type="Pfam" id="PF26455">
    <property type="entry name" value="DUF8134"/>
    <property type="match status" value="1"/>
</dbReference>
<name>A0ABD5NG16_9EURY</name>
<sequence length="109" mass="11629">MVTRLRLLDDAAWVSVNDRREVGASEVWPVAGGFCSCAVAWVVAEAFVDVGVDGRRVEARARGHCVECGAAGTTPWVAVGRVTDAGFEPTTGLRRSRQRSPVSGRRGDS</sequence>
<dbReference type="RefSeq" id="WP_232570870.1">
    <property type="nucleotide sequence ID" value="NZ_CP089466.1"/>
</dbReference>
<accession>A0ABD5NG16</accession>
<dbReference type="EMBL" id="JBHRWN010000002">
    <property type="protein sequence ID" value="MFC3478012.1"/>
    <property type="molecule type" value="Genomic_DNA"/>
</dbReference>
<dbReference type="AlphaFoldDB" id="A0ABD5NG16"/>
<gene>
    <name evidence="3" type="ORF">ACFOKC_09780</name>
</gene>
<evidence type="ECO:0000259" key="2">
    <source>
        <dbReference type="Pfam" id="PF26455"/>
    </source>
</evidence>
<feature type="region of interest" description="Disordered" evidence="1">
    <location>
        <begin position="87"/>
        <end position="109"/>
    </location>
</feature>
<reference evidence="3 4" key="1">
    <citation type="journal article" date="2019" name="Int. J. Syst. Evol. Microbiol.">
        <title>The Global Catalogue of Microorganisms (GCM) 10K type strain sequencing project: providing services to taxonomists for standard genome sequencing and annotation.</title>
        <authorList>
            <consortium name="The Broad Institute Genomics Platform"/>
            <consortium name="The Broad Institute Genome Sequencing Center for Infectious Disease"/>
            <person name="Wu L."/>
            <person name="Ma J."/>
        </authorList>
    </citation>
    <scope>NUCLEOTIDE SEQUENCE [LARGE SCALE GENOMIC DNA]</scope>
    <source>
        <strain evidence="3 4">CGMCC 1.12562</strain>
    </source>
</reference>
<dbReference type="InterPro" id="IPR058447">
    <property type="entry name" value="DUF8134"/>
</dbReference>
<protein>
    <recommendedName>
        <fullName evidence="2">DUF8134 domain-containing protein</fullName>
    </recommendedName>
</protein>
<keyword evidence="4" id="KW-1185">Reference proteome</keyword>
<evidence type="ECO:0000256" key="1">
    <source>
        <dbReference type="SAM" id="MobiDB-lite"/>
    </source>
</evidence>
<dbReference type="GeneID" id="69118989"/>
<evidence type="ECO:0000313" key="3">
    <source>
        <dbReference type="EMBL" id="MFC3478012.1"/>
    </source>
</evidence>
<feature type="domain" description="DUF8134" evidence="2">
    <location>
        <begin position="1"/>
        <end position="90"/>
    </location>
</feature>
<evidence type="ECO:0000313" key="4">
    <source>
        <dbReference type="Proteomes" id="UP001595660"/>
    </source>
</evidence>
<comment type="caution">
    <text evidence="3">The sequence shown here is derived from an EMBL/GenBank/DDBJ whole genome shotgun (WGS) entry which is preliminary data.</text>
</comment>
<proteinExistence type="predicted"/>